<evidence type="ECO:0000256" key="5">
    <source>
        <dbReference type="ARBA" id="ARBA00022840"/>
    </source>
</evidence>
<gene>
    <name evidence="16" type="ORF">D5R81_01255</name>
</gene>
<organism evidence="16 17">
    <name type="scientific">Parashewanella spongiae</name>
    <dbReference type="NCBI Taxonomy" id="342950"/>
    <lineage>
        <taxon>Bacteria</taxon>
        <taxon>Pseudomonadati</taxon>
        <taxon>Pseudomonadota</taxon>
        <taxon>Gammaproteobacteria</taxon>
        <taxon>Alteromonadales</taxon>
        <taxon>Shewanellaceae</taxon>
        <taxon>Parashewanella</taxon>
    </lineage>
</organism>
<dbReference type="PANTHER" id="PTHR11070">
    <property type="entry name" value="UVRD / RECB / PCRA DNA HELICASE FAMILY MEMBER"/>
    <property type="match status" value="1"/>
</dbReference>
<dbReference type="GO" id="GO:0000725">
    <property type="term" value="P:recombinational repair"/>
    <property type="evidence" value="ECO:0007669"/>
    <property type="project" value="TreeGrafter"/>
</dbReference>
<dbReference type="GO" id="GO:0005829">
    <property type="term" value="C:cytosol"/>
    <property type="evidence" value="ECO:0007669"/>
    <property type="project" value="TreeGrafter"/>
</dbReference>
<dbReference type="NCBIfam" id="NF008743">
    <property type="entry name" value="PRK11773.1"/>
    <property type="match status" value="1"/>
</dbReference>
<feature type="binding site" evidence="12">
    <location>
        <begin position="29"/>
        <end position="36"/>
    </location>
    <ligand>
        <name>ATP</name>
        <dbReference type="ChEBI" id="CHEBI:30616"/>
    </ligand>
</feature>
<sequence length="736" mass="83389">MDVSSLLDGLNDKQAEAVKAPQTSMLVLAGAGSGKTRVLTHRIAWLMQAEGQSPYSILAVTFTNKAAAEMRERVEHVVGANMSRMWIGTFHGLAHRLLRTHYQDANLPQSFQILDSDDQLRMIKRILKSMNLDDKQYPPRQAQGYINGKKDQGLRPKHIDASIFPIEQNLLKIYQIYQDSCDRAGLVDFAEILLRAHELWLNKPHVLAHYQDRFKHILVDEFQDTNSIQYAWIRVLAGDKANVMIVGDDDQSIYGWRGAQVENLHRFLQDFPTANTIRLEQNYRSSANILNASNELISNNPDRLGKNLWTDDKDGEPIGLYCAFNELDEARFIVSRISEWHDNGGDLTSCAILYRSNAQSRVLEEALLNKGLAYRIYGGLRFFERQEIKDAMGYLRIMSNKDDDAAFERVVNTPPRGIGGRTLDILRTTARQHDLTLWQACLQVLEQKMLPARAGNAVRGFMDLIVKLQQDTMDMPLYRLTDTVLQHSGLKGMYQAEKGEKAQARVENLEELVTAARTFELPEELEEMGELNGFLSHAALEAGEGQADAFTDSVQLMTLHSAKGLEFPQVFMAGVEEGLFPSKMALEEGDRLEEERRLCYVGMTRAMEKLTITYAESRRIYGREDYSRPSRFIKEIPAKYVDEIRLKTQVSIPSSRTSHSDSRFNKPRMQKPQPKLAFTQNHESGLSSGQKVTHSKFGDGKVLDVEGSGPRAQVKVNFDDYGVKTLMIAYAKLETI</sequence>
<dbReference type="InterPro" id="IPR005753">
    <property type="entry name" value="DNA_helicase_ATP-dep_UvrD"/>
</dbReference>
<comment type="catalytic activity">
    <reaction evidence="11">
        <text>ATP + H2O = ADP + phosphate + H(+)</text>
        <dbReference type="Rhea" id="RHEA:13065"/>
        <dbReference type="ChEBI" id="CHEBI:15377"/>
        <dbReference type="ChEBI" id="CHEBI:15378"/>
        <dbReference type="ChEBI" id="CHEBI:30616"/>
        <dbReference type="ChEBI" id="CHEBI:43474"/>
        <dbReference type="ChEBI" id="CHEBI:456216"/>
        <dbReference type="EC" id="5.6.2.4"/>
    </reaction>
</comment>
<dbReference type="Pfam" id="PF13361">
    <property type="entry name" value="UvrD_C"/>
    <property type="match status" value="1"/>
</dbReference>
<dbReference type="GO" id="GO:0003677">
    <property type="term" value="F:DNA binding"/>
    <property type="evidence" value="ECO:0007669"/>
    <property type="project" value="UniProtKB-KW"/>
</dbReference>
<dbReference type="FunFam" id="1.10.10.160:FF:000002">
    <property type="entry name" value="DNA helicase"/>
    <property type="match status" value="1"/>
</dbReference>
<dbReference type="EMBL" id="QYYH01000004">
    <property type="protein sequence ID" value="RJY19362.1"/>
    <property type="molecule type" value="Genomic_DNA"/>
</dbReference>
<dbReference type="GO" id="GO:0005524">
    <property type="term" value="F:ATP binding"/>
    <property type="evidence" value="ECO:0007669"/>
    <property type="project" value="UniProtKB-UniRule"/>
</dbReference>
<dbReference type="Proteomes" id="UP000273022">
    <property type="component" value="Unassembled WGS sequence"/>
</dbReference>
<dbReference type="SUPFAM" id="SSF52540">
    <property type="entry name" value="P-loop containing nucleoside triphosphate hydrolases"/>
    <property type="match status" value="1"/>
</dbReference>
<keyword evidence="5 12" id="KW-0067">ATP-binding</keyword>
<evidence type="ECO:0000313" key="17">
    <source>
        <dbReference type="Proteomes" id="UP000273022"/>
    </source>
</evidence>
<keyword evidence="4 12" id="KW-0347">Helicase</keyword>
<evidence type="ECO:0000313" key="16">
    <source>
        <dbReference type="EMBL" id="RJY19362.1"/>
    </source>
</evidence>
<evidence type="ECO:0000256" key="3">
    <source>
        <dbReference type="ARBA" id="ARBA00022801"/>
    </source>
</evidence>
<accession>A0A3A6U1N6</accession>
<keyword evidence="3 12" id="KW-0378">Hydrolase</keyword>
<evidence type="ECO:0000259" key="14">
    <source>
        <dbReference type="PROSITE" id="PS51198"/>
    </source>
</evidence>
<evidence type="ECO:0000256" key="13">
    <source>
        <dbReference type="SAM" id="MobiDB-lite"/>
    </source>
</evidence>
<feature type="domain" description="UvrD-like helicase ATP-binding" evidence="14">
    <location>
        <begin position="8"/>
        <end position="286"/>
    </location>
</feature>
<dbReference type="InterPro" id="IPR014017">
    <property type="entry name" value="DNA_helicase_UvrD-like_C"/>
</dbReference>
<keyword evidence="7" id="KW-0413">Isomerase</keyword>
<dbReference type="AlphaFoldDB" id="A0A3A6U1N6"/>
<dbReference type="GO" id="GO:0043138">
    <property type="term" value="F:3'-5' DNA helicase activity"/>
    <property type="evidence" value="ECO:0007669"/>
    <property type="project" value="UniProtKB-EC"/>
</dbReference>
<evidence type="ECO:0000259" key="15">
    <source>
        <dbReference type="PROSITE" id="PS51217"/>
    </source>
</evidence>
<comment type="similarity">
    <text evidence="1">Belongs to the helicase family. UvrD subfamily.</text>
</comment>
<evidence type="ECO:0000256" key="4">
    <source>
        <dbReference type="ARBA" id="ARBA00022806"/>
    </source>
</evidence>
<dbReference type="EC" id="5.6.2.4" evidence="9"/>
<evidence type="ECO:0000256" key="2">
    <source>
        <dbReference type="ARBA" id="ARBA00022741"/>
    </source>
</evidence>
<evidence type="ECO:0000256" key="7">
    <source>
        <dbReference type="ARBA" id="ARBA00023235"/>
    </source>
</evidence>
<keyword evidence="6" id="KW-0238">DNA-binding</keyword>
<evidence type="ECO:0000256" key="11">
    <source>
        <dbReference type="ARBA" id="ARBA00048988"/>
    </source>
</evidence>
<dbReference type="OrthoDB" id="9806690at2"/>
<proteinExistence type="inferred from homology"/>
<dbReference type="GO" id="GO:0016887">
    <property type="term" value="F:ATP hydrolysis activity"/>
    <property type="evidence" value="ECO:0007669"/>
    <property type="project" value="RHEA"/>
</dbReference>
<evidence type="ECO:0000256" key="12">
    <source>
        <dbReference type="PROSITE-ProRule" id="PRU00560"/>
    </source>
</evidence>
<name>A0A3A6U1N6_9GAMM</name>
<feature type="domain" description="UvrD-like helicase C-terminal" evidence="15">
    <location>
        <begin position="287"/>
        <end position="564"/>
    </location>
</feature>
<dbReference type="PANTHER" id="PTHR11070:SF2">
    <property type="entry name" value="ATP-DEPENDENT DNA HELICASE SRS2"/>
    <property type="match status" value="1"/>
</dbReference>
<dbReference type="RefSeq" id="WP_121851846.1">
    <property type="nucleotide sequence ID" value="NZ_CP037952.1"/>
</dbReference>
<dbReference type="PROSITE" id="PS51217">
    <property type="entry name" value="UVRD_HELICASE_CTER"/>
    <property type="match status" value="1"/>
</dbReference>
<dbReference type="GO" id="GO:0006260">
    <property type="term" value="P:DNA replication"/>
    <property type="evidence" value="ECO:0007669"/>
    <property type="project" value="InterPro"/>
</dbReference>
<keyword evidence="2 12" id="KW-0547">Nucleotide-binding</keyword>
<dbReference type="CDD" id="cd17932">
    <property type="entry name" value="DEXQc_UvrD"/>
    <property type="match status" value="1"/>
</dbReference>
<dbReference type="Gene3D" id="1.10.10.160">
    <property type="match status" value="1"/>
</dbReference>
<dbReference type="Pfam" id="PF00580">
    <property type="entry name" value="UvrD-helicase"/>
    <property type="match status" value="1"/>
</dbReference>
<dbReference type="InterPro" id="IPR014016">
    <property type="entry name" value="UvrD-like_ATP-bd"/>
</dbReference>
<evidence type="ECO:0000256" key="8">
    <source>
        <dbReference type="ARBA" id="ARBA00034617"/>
    </source>
</evidence>
<dbReference type="GO" id="GO:0033202">
    <property type="term" value="C:DNA helicase complex"/>
    <property type="evidence" value="ECO:0007669"/>
    <property type="project" value="TreeGrafter"/>
</dbReference>
<dbReference type="Gene3D" id="1.10.486.10">
    <property type="entry name" value="PCRA, domain 4"/>
    <property type="match status" value="1"/>
</dbReference>
<dbReference type="Gene3D" id="3.40.50.300">
    <property type="entry name" value="P-loop containing nucleotide triphosphate hydrolases"/>
    <property type="match status" value="2"/>
</dbReference>
<feature type="region of interest" description="Disordered" evidence="13">
    <location>
        <begin position="651"/>
        <end position="675"/>
    </location>
</feature>
<reference evidence="16 17" key="1">
    <citation type="submission" date="2018-09" db="EMBL/GenBank/DDBJ databases">
        <title>Phylogeny of the Shewanellaceae, and recommendation for two new genera, Pseudoshewanella and Parashewanella.</title>
        <authorList>
            <person name="Wang G."/>
        </authorList>
    </citation>
    <scope>NUCLEOTIDE SEQUENCE [LARGE SCALE GENOMIC DNA]</scope>
    <source>
        <strain evidence="16 17">KCTC 22492</strain>
    </source>
</reference>
<evidence type="ECO:0000256" key="10">
    <source>
        <dbReference type="ARBA" id="ARBA00034923"/>
    </source>
</evidence>
<dbReference type="InterPro" id="IPR000212">
    <property type="entry name" value="DNA_helicase_UvrD/REP"/>
</dbReference>
<evidence type="ECO:0000256" key="1">
    <source>
        <dbReference type="ARBA" id="ARBA00009922"/>
    </source>
</evidence>
<dbReference type="Pfam" id="PF21196">
    <property type="entry name" value="PcrA_UvrD_tudor"/>
    <property type="match status" value="1"/>
</dbReference>
<dbReference type="InterPro" id="IPR013986">
    <property type="entry name" value="DExx_box_DNA_helicase_dom_sf"/>
</dbReference>
<comment type="caution">
    <text evidence="16">The sequence shown here is derived from an EMBL/GenBank/DDBJ whole genome shotgun (WGS) entry which is preliminary data.</text>
</comment>
<dbReference type="NCBIfam" id="TIGR01075">
    <property type="entry name" value="uvrD"/>
    <property type="match status" value="1"/>
</dbReference>
<comment type="catalytic activity">
    <reaction evidence="8">
        <text>Couples ATP hydrolysis with the unwinding of duplex DNA by translocating in the 3'-5' direction.</text>
        <dbReference type="EC" id="5.6.2.4"/>
    </reaction>
</comment>
<evidence type="ECO:0000256" key="9">
    <source>
        <dbReference type="ARBA" id="ARBA00034808"/>
    </source>
</evidence>
<keyword evidence="17" id="KW-1185">Reference proteome</keyword>
<dbReference type="CDD" id="cd18807">
    <property type="entry name" value="SF1_C_UvrD"/>
    <property type="match status" value="1"/>
</dbReference>
<dbReference type="PROSITE" id="PS51198">
    <property type="entry name" value="UVRD_HELICASE_ATP_BIND"/>
    <property type="match status" value="1"/>
</dbReference>
<dbReference type="InterPro" id="IPR027417">
    <property type="entry name" value="P-loop_NTPase"/>
</dbReference>
<dbReference type="FunFam" id="1.10.486.10:FF:000001">
    <property type="entry name" value="DNA helicase"/>
    <property type="match status" value="1"/>
</dbReference>
<evidence type="ECO:0000256" key="6">
    <source>
        <dbReference type="ARBA" id="ARBA00023125"/>
    </source>
</evidence>
<protein>
    <recommendedName>
        <fullName evidence="9">DNA 3'-5' helicase</fullName>
        <ecNumber evidence="9">5.6.2.4</ecNumber>
    </recommendedName>
    <alternativeName>
        <fullName evidence="10">DNA 3'-5' helicase II</fullName>
    </alternativeName>
</protein>